<dbReference type="Pfam" id="PF14223">
    <property type="entry name" value="Retrotran_gag_2"/>
    <property type="match status" value="1"/>
</dbReference>
<feature type="compositionally biased region" description="Polar residues" evidence="1">
    <location>
        <begin position="476"/>
        <end position="492"/>
    </location>
</feature>
<accession>A0A699L9D4</accession>
<reference evidence="2" key="1">
    <citation type="journal article" date="2019" name="Sci. Rep.">
        <title>Draft genome of Tanacetum cinerariifolium, the natural source of mosquito coil.</title>
        <authorList>
            <person name="Yamashiro T."/>
            <person name="Shiraishi A."/>
            <person name="Satake H."/>
            <person name="Nakayama K."/>
        </authorList>
    </citation>
    <scope>NUCLEOTIDE SEQUENCE</scope>
</reference>
<proteinExistence type="predicted"/>
<dbReference type="PANTHER" id="PTHR34676">
    <property type="entry name" value="DUF4219 DOMAIN-CONTAINING PROTEIN-RELATED"/>
    <property type="match status" value="1"/>
</dbReference>
<protein>
    <submittedName>
        <fullName evidence="2">Uncharacterized protein</fullName>
    </submittedName>
</protein>
<dbReference type="AlphaFoldDB" id="A0A699L9D4"/>
<sequence length="492" mass="55379">LSRKNELKARGTLLMALPDRHQLKFNSHKDAKTLMKAIEKRFGGKTKIKKVQKTLLKQQFENFTGSSSKDVNLKFLRSLPSEWKTHTLICRNKADLEEQSLDDLFNSLKIYKTEVKQSSSTGTASQNLAFMSLSHTDSTTDSVSAAASVSFVCAKLPASTLLNVDSLTHGALLMALPDKHQLKFNSHKDAKTLIEAIEKRFGGNTETKKVQKTLLKQQYENFTGSSFESLDQIHDRLQKIVSQLEIHGVSLSQEDVNLKFLRSLPSEWKTHTLIWRNKSDLEEHSLDDLFNSFKIYEAEVKHSSSTSTTTQNLAFVSSSNTDSTTDSVSDVACVFAVFAKLPVSSLPNVDYLSNAVIYSFFTSKSASPQLDNEYLKQIDVDDLKEMDLRWQMAMLTMRARRNYAHRGNHKQYASLPHQKPQKHMVPTAVLTQSKPVFNTAVRLVSADVPRIMVTRPRLSHIIVTKSKSPIRRHITRSPSPKTSNSPPRVTAA</sequence>
<evidence type="ECO:0000256" key="1">
    <source>
        <dbReference type="SAM" id="MobiDB-lite"/>
    </source>
</evidence>
<name>A0A699L9D4_TANCI</name>
<comment type="caution">
    <text evidence="2">The sequence shown here is derived from an EMBL/GenBank/DDBJ whole genome shotgun (WGS) entry which is preliminary data.</text>
</comment>
<dbReference type="PANTHER" id="PTHR34676:SF17">
    <property type="entry name" value="OS06G0684500 PROTEIN"/>
    <property type="match status" value="1"/>
</dbReference>
<organism evidence="2">
    <name type="scientific">Tanacetum cinerariifolium</name>
    <name type="common">Dalmatian daisy</name>
    <name type="synonym">Chrysanthemum cinerariifolium</name>
    <dbReference type="NCBI Taxonomy" id="118510"/>
    <lineage>
        <taxon>Eukaryota</taxon>
        <taxon>Viridiplantae</taxon>
        <taxon>Streptophyta</taxon>
        <taxon>Embryophyta</taxon>
        <taxon>Tracheophyta</taxon>
        <taxon>Spermatophyta</taxon>
        <taxon>Magnoliopsida</taxon>
        <taxon>eudicotyledons</taxon>
        <taxon>Gunneridae</taxon>
        <taxon>Pentapetalae</taxon>
        <taxon>asterids</taxon>
        <taxon>campanulids</taxon>
        <taxon>Asterales</taxon>
        <taxon>Asteraceae</taxon>
        <taxon>Asteroideae</taxon>
        <taxon>Anthemideae</taxon>
        <taxon>Anthemidinae</taxon>
        <taxon>Tanacetum</taxon>
    </lineage>
</organism>
<evidence type="ECO:0000313" key="2">
    <source>
        <dbReference type="EMBL" id="GFB25916.1"/>
    </source>
</evidence>
<dbReference type="EMBL" id="BKCJ010587239">
    <property type="protein sequence ID" value="GFB25916.1"/>
    <property type="molecule type" value="Genomic_DNA"/>
</dbReference>
<feature type="region of interest" description="Disordered" evidence="1">
    <location>
        <begin position="465"/>
        <end position="492"/>
    </location>
</feature>
<feature type="non-terminal residue" evidence="2">
    <location>
        <position position="1"/>
    </location>
</feature>
<feature type="non-terminal residue" evidence="2">
    <location>
        <position position="492"/>
    </location>
</feature>
<gene>
    <name evidence="2" type="ORF">Tci_697887</name>
</gene>